<sequence>MQNQFDVIVVGGGVIGNASALGLAQTGLRMAHVSQDAPVMQGEHLDSRIYALSHDNVALFKRLRVWDALDASRICAVTDMCIQGDAGQHLSSTRGVLNLKADDANIAELAWIIEQNNMQFALQSALRFVPNLTSIKATATTLNILDNGVQITTETGQVITGTLLMAADGAHSWVRQAHHIRLSSFDYDQSGIVANFDCEKPHQQCAYQWFFDNGDVLALLPLPQQRVSIVYSCATHMVKDVMALDSDELSAHISALSHDTLGQLKLLTPAQAFPLKRRRADSFIAPHTLLLGDAAHTVHPLAGQGLNLGLQDLAAWLDILKHKESHRAVNDPVLLRRYARARLAPIAEMQHVTHALNRVFQHPHPLVRHARNIGMNLLDKLPPVKRRLIQSAMGQSNTTSS</sequence>
<comment type="cofactor">
    <cofactor evidence="1">
        <name>FAD</name>
        <dbReference type="ChEBI" id="CHEBI:57692"/>
    </cofactor>
</comment>
<dbReference type="PANTHER" id="PTHR43876">
    <property type="entry name" value="UBIQUINONE BIOSYNTHESIS MONOOXYGENASE COQ6, MITOCHONDRIAL"/>
    <property type="match status" value="1"/>
</dbReference>
<comment type="caution">
    <text evidence="9">The sequence shown here is derived from an EMBL/GenBank/DDBJ whole genome shotgun (WGS) entry which is preliminary data.</text>
</comment>
<dbReference type="UniPathway" id="UPA00232"/>
<dbReference type="GO" id="GO:0006744">
    <property type="term" value="P:ubiquinone biosynthetic process"/>
    <property type="evidence" value="ECO:0007669"/>
    <property type="project" value="UniProtKB-UniPathway"/>
</dbReference>
<dbReference type="Pfam" id="PF01494">
    <property type="entry name" value="FAD_binding_3"/>
    <property type="match status" value="1"/>
</dbReference>
<evidence type="ECO:0000256" key="3">
    <source>
        <dbReference type="ARBA" id="ARBA00005349"/>
    </source>
</evidence>
<evidence type="ECO:0000313" key="9">
    <source>
        <dbReference type="EMBL" id="TDR33021.1"/>
    </source>
</evidence>
<dbReference type="InterPro" id="IPR051205">
    <property type="entry name" value="UbiH/COQ6_monooxygenase"/>
</dbReference>
<gene>
    <name evidence="9" type="ORF">DFR44_10170</name>
</gene>
<organism evidence="9 10">
    <name type="scientific">Hydromonas duriensis</name>
    <dbReference type="NCBI Taxonomy" id="1527608"/>
    <lineage>
        <taxon>Bacteria</taxon>
        <taxon>Pseudomonadati</taxon>
        <taxon>Pseudomonadota</taxon>
        <taxon>Betaproteobacteria</taxon>
        <taxon>Burkholderiales</taxon>
        <taxon>Burkholderiaceae</taxon>
        <taxon>Hydromonas</taxon>
    </lineage>
</organism>
<evidence type="ECO:0000259" key="8">
    <source>
        <dbReference type="Pfam" id="PF01494"/>
    </source>
</evidence>
<dbReference type="GO" id="GO:0071949">
    <property type="term" value="F:FAD binding"/>
    <property type="evidence" value="ECO:0007669"/>
    <property type="project" value="InterPro"/>
</dbReference>
<comment type="similarity">
    <text evidence="3">Belongs to the UbiH/COQ6 family.</text>
</comment>
<keyword evidence="6" id="KW-0560">Oxidoreductase</keyword>
<reference evidence="9 10" key="1">
    <citation type="submission" date="2019-03" db="EMBL/GenBank/DDBJ databases">
        <title>Genomic Encyclopedia of Type Strains, Phase IV (KMG-IV): sequencing the most valuable type-strain genomes for metagenomic binning, comparative biology and taxonomic classification.</title>
        <authorList>
            <person name="Goeker M."/>
        </authorList>
    </citation>
    <scope>NUCLEOTIDE SEQUENCE [LARGE SCALE GENOMIC DNA]</scope>
    <source>
        <strain evidence="9 10">DSM 102852</strain>
    </source>
</reference>
<dbReference type="GO" id="GO:0016705">
    <property type="term" value="F:oxidoreductase activity, acting on paired donors, with incorporation or reduction of molecular oxygen"/>
    <property type="evidence" value="ECO:0007669"/>
    <property type="project" value="InterPro"/>
</dbReference>
<feature type="domain" description="FAD-binding" evidence="8">
    <location>
        <begin position="5"/>
        <end position="345"/>
    </location>
</feature>
<dbReference type="AlphaFoldDB" id="A0A4R6YBP2"/>
<dbReference type="EMBL" id="SNZE01000001">
    <property type="protein sequence ID" value="TDR33021.1"/>
    <property type="molecule type" value="Genomic_DNA"/>
</dbReference>
<evidence type="ECO:0000256" key="7">
    <source>
        <dbReference type="ARBA" id="ARBA00023033"/>
    </source>
</evidence>
<comment type="pathway">
    <text evidence="2">Cofactor biosynthesis; ubiquinone biosynthesis.</text>
</comment>
<evidence type="ECO:0000256" key="4">
    <source>
        <dbReference type="ARBA" id="ARBA00022630"/>
    </source>
</evidence>
<protein>
    <submittedName>
        <fullName evidence="9">2-octaprenyl-3-methyl-6-methoxy-1,4-benzoquinol hydroxylase</fullName>
    </submittedName>
</protein>
<accession>A0A4R6YBP2</accession>
<dbReference type="PROSITE" id="PS01304">
    <property type="entry name" value="UBIH"/>
    <property type="match status" value="1"/>
</dbReference>
<dbReference type="OrthoDB" id="9769565at2"/>
<proteinExistence type="inferred from homology"/>
<keyword evidence="5" id="KW-0274">FAD</keyword>
<dbReference type="PRINTS" id="PR00420">
    <property type="entry name" value="RNGMNOXGNASE"/>
</dbReference>
<dbReference type="PANTHER" id="PTHR43876:SF7">
    <property type="entry name" value="UBIQUINONE BIOSYNTHESIS MONOOXYGENASE COQ6, MITOCHONDRIAL"/>
    <property type="match status" value="1"/>
</dbReference>
<name>A0A4R6YBP2_9BURK</name>
<dbReference type="InterPro" id="IPR036188">
    <property type="entry name" value="FAD/NAD-bd_sf"/>
</dbReference>
<dbReference type="Proteomes" id="UP000294480">
    <property type="component" value="Unassembled WGS sequence"/>
</dbReference>
<dbReference type="GO" id="GO:0004497">
    <property type="term" value="F:monooxygenase activity"/>
    <property type="evidence" value="ECO:0007669"/>
    <property type="project" value="UniProtKB-KW"/>
</dbReference>
<dbReference type="InterPro" id="IPR002938">
    <property type="entry name" value="FAD-bd"/>
</dbReference>
<dbReference type="InterPro" id="IPR010971">
    <property type="entry name" value="UbiH/COQ6"/>
</dbReference>
<dbReference type="Gene3D" id="3.50.50.60">
    <property type="entry name" value="FAD/NAD(P)-binding domain"/>
    <property type="match status" value="2"/>
</dbReference>
<dbReference type="NCBIfam" id="TIGR01988">
    <property type="entry name" value="Ubi-OHases"/>
    <property type="match status" value="1"/>
</dbReference>
<evidence type="ECO:0000256" key="2">
    <source>
        <dbReference type="ARBA" id="ARBA00004749"/>
    </source>
</evidence>
<keyword evidence="7" id="KW-0503">Monooxygenase</keyword>
<dbReference type="RefSeq" id="WP_133618718.1">
    <property type="nucleotide sequence ID" value="NZ_SNZE01000001.1"/>
</dbReference>
<keyword evidence="10" id="KW-1185">Reference proteome</keyword>
<keyword evidence="4" id="KW-0285">Flavoprotein</keyword>
<dbReference type="InterPro" id="IPR018168">
    <property type="entry name" value="Ubi_Hdrlase_CS"/>
</dbReference>
<evidence type="ECO:0000313" key="10">
    <source>
        <dbReference type="Proteomes" id="UP000294480"/>
    </source>
</evidence>
<evidence type="ECO:0000256" key="6">
    <source>
        <dbReference type="ARBA" id="ARBA00023002"/>
    </source>
</evidence>
<evidence type="ECO:0000256" key="1">
    <source>
        <dbReference type="ARBA" id="ARBA00001974"/>
    </source>
</evidence>
<evidence type="ECO:0000256" key="5">
    <source>
        <dbReference type="ARBA" id="ARBA00022827"/>
    </source>
</evidence>
<dbReference type="SUPFAM" id="SSF51905">
    <property type="entry name" value="FAD/NAD(P)-binding domain"/>
    <property type="match status" value="1"/>
</dbReference>